<dbReference type="PROSITE" id="PS51186">
    <property type="entry name" value="GNAT"/>
    <property type="match status" value="1"/>
</dbReference>
<dbReference type="GO" id="GO:0005737">
    <property type="term" value="C:cytoplasm"/>
    <property type="evidence" value="ECO:0007669"/>
    <property type="project" value="TreeGrafter"/>
</dbReference>
<dbReference type="KEGG" id="prv:G7070_06205"/>
<evidence type="ECO:0000313" key="2">
    <source>
        <dbReference type="EMBL" id="QIK71933.1"/>
    </source>
</evidence>
<sequence>MPVDPRLAEAFPPLGLRVTAGRLELRGIGTEEALALIDVVRGGVHDESVMPFSVPWTDAEPEALPANYLQWWWRSMATFAPDAWELNLCALWDGEVVGVQGVATRDFATLRFGETGSWLGRRFQGRGIGTAMRRAFCALLFDELGFEFVTSAAFTDNQASIRVSYKVGFRENGLDWQPPRDERGTLQRMLLLPENLVRGEPLTVAGASAMRRFIGVEDA</sequence>
<dbReference type="Gene3D" id="3.40.630.30">
    <property type="match status" value="1"/>
</dbReference>
<reference evidence="2 3" key="1">
    <citation type="submission" date="2020-03" db="EMBL/GenBank/DDBJ databases">
        <title>Propioniciclava sp. nov., isolated from Hydrophilus acuminatus.</title>
        <authorList>
            <person name="Hyun D.-W."/>
            <person name="Bae J.-W."/>
        </authorList>
    </citation>
    <scope>NUCLEOTIDE SEQUENCE [LARGE SCALE GENOMIC DNA]</scope>
    <source>
        <strain evidence="2 3">HDW11</strain>
    </source>
</reference>
<organism evidence="2 3">
    <name type="scientific">Propioniciclava coleopterorum</name>
    <dbReference type="NCBI Taxonomy" id="2714937"/>
    <lineage>
        <taxon>Bacteria</taxon>
        <taxon>Bacillati</taxon>
        <taxon>Actinomycetota</taxon>
        <taxon>Actinomycetes</taxon>
        <taxon>Propionibacteriales</taxon>
        <taxon>Propionibacteriaceae</taxon>
        <taxon>Propioniciclava</taxon>
    </lineage>
</organism>
<dbReference type="InterPro" id="IPR016181">
    <property type="entry name" value="Acyl_CoA_acyltransferase"/>
</dbReference>
<name>A0A6G7Y575_9ACTN</name>
<dbReference type="PANTHER" id="PTHR43441:SF11">
    <property type="entry name" value="RIBOSOMAL-PROTEIN-SERINE ACETYLTRANSFERASE"/>
    <property type="match status" value="1"/>
</dbReference>
<accession>A0A6G7Y575</accession>
<dbReference type="InterPro" id="IPR051908">
    <property type="entry name" value="Ribosomal_N-acetyltransferase"/>
</dbReference>
<evidence type="ECO:0000313" key="3">
    <source>
        <dbReference type="Proteomes" id="UP000501058"/>
    </source>
</evidence>
<evidence type="ECO:0000259" key="1">
    <source>
        <dbReference type="PROSITE" id="PS51186"/>
    </source>
</evidence>
<dbReference type="Pfam" id="PF13302">
    <property type="entry name" value="Acetyltransf_3"/>
    <property type="match status" value="1"/>
</dbReference>
<dbReference type="SUPFAM" id="SSF55729">
    <property type="entry name" value="Acyl-CoA N-acyltransferases (Nat)"/>
    <property type="match status" value="1"/>
</dbReference>
<dbReference type="GO" id="GO:0008999">
    <property type="term" value="F:protein-N-terminal-alanine acetyltransferase activity"/>
    <property type="evidence" value="ECO:0007669"/>
    <property type="project" value="TreeGrafter"/>
</dbReference>
<dbReference type="RefSeq" id="WP_166232802.1">
    <property type="nucleotide sequence ID" value="NZ_CP049865.1"/>
</dbReference>
<proteinExistence type="predicted"/>
<dbReference type="AlphaFoldDB" id="A0A6G7Y575"/>
<keyword evidence="3" id="KW-1185">Reference proteome</keyword>
<keyword evidence="2" id="KW-0808">Transferase</keyword>
<gene>
    <name evidence="2" type="ORF">G7070_06205</name>
</gene>
<dbReference type="EMBL" id="CP049865">
    <property type="protein sequence ID" value="QIK71933.1"/>
    <property type="molecule type" value="Genomic_DNA"/>
</dbReference>
<protein>
    <submittedName>
        <fullName evidence="2">GNAT family N-acetyltransferase</fullName>
    </submittedName>
</protein>
<feature type="domain" description="N-acetyltransferase" evidence="1">
    <location>
        <begin position="23"/>
        <end position="194"/>
    </location>
</feature>
<dbReference type="InterPro" id="IPR000182">
    <property type="entry name" value="GNAT_dom"/>
</dbReference>
<dbReference type="Proteomes" id="UP000501058">
    <property type="component" value="Chromosome"/>
</dbReference>
<dbReference type="GO" id="GO:1990189">
    <property type="term" value="F:protein N-terminal-serine acetyltransferase activity"/>
    <property type="evidence" value="ECO:0007669"/>
    <property type="project" value="TreeGrafter"/>
</dbReference>
<dbReference type="PANTHER" id="PTHR43441">
    <property type="entry name" value="RIBOSOMAL-PROTEIN-SERINE ACETYLTRANSFERASE"/>
    <property type="match status" value="1"/>
</dbReference>